<organism evidence="5 6">
    <name type="scientific">Parablautia intestinalis</name>
    <dbReference type="NCBI Taxonomy" id="2320100"/>
    <lineage>
        <taxon>Bacteria</taxon>
        <taxon>Bacillati</taxon>
        <taxon>Bacillota</taxon>
        <taxon>Clostridia</taxon>
        <taxon>Lachnospirales</taxon>
        <taxon>Lachnospiraceae</taxon>
        <taxon>Parablautia</taxon>
    </lineage>
</organism>
<evidence type="ECO:0000256" key="2">
    <source>
        <dbReference type="ARBA" id="ARBA00023125"/>
    </source>
</evidence>
<dbReference type="SMART" id="SM00354">
    <property type="entry name" value="HTH_LACI"/>
    <property type="match status" value="1"/>
</dbReference>
<dbReference type="Gene3D" id="1.10.260.40">
    <property type="entry name" value="lambda repressor-like DNA-binding domains"/>
    <property type="match status" value="1"/>
</dbReference>
<dbReference type="OrthoDB" id="9789891at2"/>
<accession>A0A3A9ARP6</accession>
<dbReference type="EMBL" id="RAYQ01000001">
    <property type="protein sequence ID" value="RKI94047.1"/>
    <property type="molecule type" value="Genomic_DNA"/>
</dbReference>
<proteinExistence type="predicted"/>
<reference evidence="5 6" key="1">
    <citation type="submission" date="2018-09" db="EMBL/GenBank/DDBJ databases">
        <title>Murine metabolic-syndrome-specific gut microbial biobank.</title>
        <authorList>
            <person name="Liu C."/>
        </authorList>
    </citation>
    <scope>NUCLEOTIDE SEQUENCE [LARGE SCALE GENOMIC DNA]</scope>
    <source>
        <strain evidence="5 6">0.1xD8-82</strain>
    </source>
</reference>
<dbReference type="Pfam" id="PF00532">
    <property type="entry name" value="Peripla_BP_1"/>
    <property type="match status" value="1"/>
</dbReference>
<sequence length="329" mass="36680">MISIKDVARQAGVAISTVSKVLNHYPNVSEETREKVNKAVEELNFLPNSVAAALSSKQAGRVALLVNLSKKTQVVGEIDLQYIQGAINKAMELNLDVITLFFSMFQNRTLEEMIRYLKSQSITGIIIYGLTREEETLLELIDSSQFKCVIIDAPIVNENTSCVGIDNLRAQYDVARKTIEENNCKKVLYITGKKNGYVTDERLHGMEELTKELGLTMMVCDGSFSELRSRNITLKYGKDNDVVVCASDLMAIGAMKALTEMDIFRPVCGFDGIILMGYVGKQMNTVRQNFAEISAMAMEELQRLMSGGKGRRVGTAYTLARMKYMDIIC</sequence>
<comment type="caution">
    <text evidence="5">The sequence shown here is derived from an EMBL/GenBank/DDBJ whole genome shotgun (WGS) entry which is preliminary data.</text>
</comment>
<dbReference type="Proteomes" id="UP000280696">
    <property type="component" value="Unassembled WGS sequence"/>
</dbReference>
<dbReference type="RefSeq" id="WP_120465671.1">
    <property type="nucleotide sequence ID" value="NZ_RAYQ01000001.1"/>
</dbReference>
<dbReference type="PROSITE" id="PS50932">
    <property type="entry name" value="HTH_LACI_2"/>
    <property type="match status" value="1"/>
</dbReference>
<evidence type="ECO:0000259" key="4">
    <source>
        <dbReference type="PROSITE" id="PS50932"/>
    </source>
</evidence>
<dbReference type="InterPro" id="IPR001761">
    <property type="entry name" value="Peripla_BP/Lac1_sug-bd_dom"/>
</dbReference>
<dbReference type="InterPro" id="IPR010982">
    <property type="entry name" value="Lambda_DNA-bd_dom_sf"/>
</dbReference>
<keyword evidence="1" id="KW-0805">Transcription regulation</keyword>
<dbReference type="InterPro" id="IPR028082">
    <property type="entry name" value="Peripla_BP_I"/>
</dbReference>
<dbReference type="Pfam" id="PF00356">
    <property type="entry name" value="LacI"/>
    <property type="match status" value="1"/>
</dbReference>
<dbReference type="GO" id="GO:0003700">
    <property type="term" value="F:DNA-binding transcription factor activity"/>
    <property type="evidence" value="ECO:0007669"/>
    <property type="project" value="TreeGrafter"/>
</dbReference>
<dbReference type="CDD" id="cd01392">
    <property type="entry name" value="HTH_LacI"/>
    <property type="match status" value="1"/>
</dbReference>
<dbReference type="PANTHER" id="PTHR30146:SF109">
    <property type="entry name" value="HTH-TYPE TRANSCRIPTIONAL REGULATOR GALS"/>
    <property type="match status" value="1"/>
</dbReference>
<keyword evidence="2" id="KW-0238">DNA-binding</keyword>
<dbReference type="InterPro" id="IPR000843">
    <property type="entry name" value="HTH_LacI"/>
</dbReference>
<evidence type="ECO:0000313" key="6">
    <source>
        <dbReference type="Proteomes" id="UP000280696"/>
    </source>
</evidence>
<evidence type="ECO:0000256" key="3">
    <source>
        <dbReference type="ARBA" id="ARBA00023163"/>
    </source>
</evidence>
<dbReference type="Gene3D" id="3.40.50.2300">
    <property type="match status" value="2"/>
</dbReference>
<dbReference type="PANTHER" id="PTHR30146">
    <property type="entry name" value="LACI-RELATED TRANSCRIPTIONAL REPRESSOR"/>
    <property type="match status" value="1"/>
</dbReference>
<keyword evidence="3" id="KW-0804">Transcription</keyword>
<dbReference type="SUPFAM" id="SSF53822">
    <property type="entry name" value="Periplasmic binding protein-like I"/>
    <property type="match status" value="1"/>
</dbReference>
<dbReference type="GO" id="GO:0000976">
    <property type="term" value="F:transcription cis-regulatory region binding"/>
    <property type="evidence" value="ECO:0007669"/>
    <property type="project" value="TreeGrafter"/>
</dbReference>
<keyword evidence="6" id="KW-1185">Reference proteome</keyword>
<feature type="domain" description="HTH lacI-type" evidence="4">
    <location>
        <begin position="2"/>
        <end position="56"/>
    </location>
</feature>
<dbReference type="AlphaFoldDB" id="A0A3A9ARP6"/>
<evidence type="ECO:0000313" key="5">
    <source>
        <dbReference type="EMBL" id="RKI94047.1"/>
    </source>
</evidence>
<evidence type="ECO:0000256" key="1">
    <source>
        <dbReference type="ARBA" id="ARBA00023015"/>
    </source>
</evidence>
<dbReference type="CDD" id="cd06267">
    <property type="entry name" value="PBP1_LacI_sugar_binding-like"/>
    <property type="match status" value="1"/>
</dbReference>
<gene>
    <name evidence="5" type="ORF">D7V94_00225</name>
</gene>
<dbReference type="SUPFAM" id="SSF47413">
    <property type="entry name" value="lambda repressor-like DNA-binding domains"/>
    <property type="match status" value="1"/>
</dbReference>
<protein>
    <submittedName>
        <fullName evidence="5">LacI family transcriptional regulator</fullName>
    </submittedName>
</protein>
<name>A0A3A9ARP6_9FIRM</name>
<dbReference type="PRINTS" id="PR00036">
    <property type="entry name" value="HTHLACI"/>
</dbReference>